<dbReference type="GO" id="GO:0004636">
    <property type="term" value="F:phosphoribosyl-ATP diphosphatase activity"/>
    <property type="evidence" value="ECO:0007669"/>
    <property type="project" value="UniProtKB-EC"/>
</dbReference>
<dbReference type="GO" id="GO:0008270">
    <property type="term" value="F:zinc ion binding"/>
    <property type="evidence" value="ECO:0007669"/>
    <property type="project" value="UniProtKB-UniRule"/>
</dbReference>
<comment type="subunit">
    <text evidence="11">Homodimer.</text>
</comment>
<comment type="subcellular location">
    <subcellularLocation>
        <location evidence="11">Cytoplasm</location>
    </subcellularLocation>
</comment>
<dbReference type="InterPro" id="IPR038019">
    <property type="entry name" value="PRib_AMP_CycHydrolase_sf"/>
</dbReference>
<evidence type="ECO:0000256" key="4">
    <source>
        <dbReference type="ARBA" id="ARBA00005204"/>
    </source>
</evidence>
<feature type="binding site" evidence="11">
    <location>
        <position position="125"/>
    </location>
    <ligand>
        <name>Mg(2+)</name>
        <dbReference type="ChEBI" id="CHEBI:18420"/>
    </ligand>
</feature>
<sequence length="176" mass="19151">MDLGGALLALACGTGRPRRPDRRPARRPRPPDPGARMTAPEIPKDAVVWAQVRFDANGLVPAIAQQHDTGEVLMMAWMTRETLAETLSTGQACYWSRSRGKPWRKGETSGQRQRVVDVRLDCDGDTVLLLVDQDGAACHTGRRSCFYRAVDATGSLSEIMAPLVDPELLYGPGGGH</sequence>
<dbReference type="GO" id="GO:0000105">
    <property type="term" value="P:L-histidine biosynthetic process"/>
    <property type="evidence" value="ECO:0007669"/>
    <property type="project" value="UniProtKB-UniRule"/>
</dbReference>
<dbReference type="PATRIC" id="fig|1150469.3.peg.178"/>
<evidence type="ECO:0000259" key="13">
    <source>
        <dbReference type="Pfam" id="PF01502"/>
    </source>
</evidence>
<dbReference type="EMBL" id="HE663493">
    <property type="protein sequence ID" value="CCG06759.1"/>
    <property type="molecule type" value="Genomic_DNA"/>
</dbReference>
<comment type="catalytic activity">
    <reaction evidence="2">
        <text>1-(5-phospho-beta-D-ribosyl)-ATP + H2O = 1-(5-phospho-beta-D-ribosyl)-5'-AMP + diphosphate + H(+)</text>
        <dbReference type="Rhea" id="RHEA:22828"/>
        <dbReference type="ChEBI" id="CHEBI:15377"/>
        <dbReference type="ChEBI" id="CHEBI:15378"/>
        <dbReference type="ChEBI" id="CHEBI:33019"/>
        <dbReference type="ChEBI" id="CHEBI:59457"/>
        <dbReference type="ChEBI" id="CHEBI:73183"/>
        <dbReference type="EC" id="3.6.1.31"/>
    </reaction>
</comment>
<dbReference type="eggNOG" id="COG0139">
    <property type="taxonomic scope" value="Bacteria"/>
</dbReference>
<feature type="binding site" evidence="11">
    <location>
        <position position="138"/>
    </location>
    <ligand>
        <name>Zn(2+)</name>
        <dbReference type="ChEBI" id="CHEBI:29105"/>
        <note>ligand shared between dimeric partners</note>
    </ligand>
</feature>
<protein>
    <recommendedName>
        <fullName evidence="11">Phosphoribosyl-AMP cyclohydrolase</fullName>
        <shortName evidence="11">PRA-CH</shortName>
        <ecNumber evidence="11">3.5.4.19</ecNumber>
    </recommendedName>
</protein>
<dbReference type="Gene3D" id="3.10.20.810">
    <property type="entry name" value="Phosphoribosyl-AMP cyclohydrolase"/>
    <property type="match status" value="1"/>
</dbReference>
<keyword evidence="8 11" id="KW-0028">Amino-acid biosynthesis</keyword>
<evidence type="ECO:0000256" key="11">
    <source>
        <dbReference type="HAMAP-Rule" id="MF_01021"/>
    </source>
</evidence>
<comment type="function">
    <text evidence="11">Catalyzes the hydrolysis of the adenine ring of phosphoribosyl-AMP.</text>
</comment>
<dbReference type="InterPro" id="IPR002496">
    <property type="entry name" value="PRib_AMP_CycHydrolase_dom"/>
</dbReference>
<keyword evidence="11" id="KW-0460">Magnesium</keyword>
<comment type="similarity">
    <text evidence="6">In the N-terminal section; belongs to the PRA-CH family.</text>
</comment>
<evidence type="ECO:0000313" key="14">
    <source>
        <dbReference type="EMBL" id="CCG06759.1"/>
    </source>
</evidence>
<dbReference type="PANTHER" id="PTHR42945:SF1">
    <property type="entry name" value="HISTIDINE BIOSYNTHESIS BIFUNCTIONAL PROTEIN HIS7"/>
    <property type="match status" value="1"/>
</dbReference>
<comment type="similarity">
    <text evidence="11">Belongs to the PRA-CH family.</text>
</comment>
<comment type="cofactor">
    <cofactor evidence="11">
        <name>Zn(2+)</name>
        <dbReference type="ChEBI" id="CHEBI:29105"/>
    </cofactor>
    <text evidence="11">Binds 1 zinc ion per subunit.</text>
</comment>
<keyword evidence="15" id="KW-1185">Reference proteome</keyword>
<feature type="binding site" evidence="11">
    <location>
        <position position="123"/>
    </location>
    <ligand>
        <name>Mg(2+)</name>
        <dbReference type="ChEBI" id="CHEBI:18420"/>
    </ligand>
</feature>
<feature type="binding site" evidence="11">
    <location>
        <position position="145"/>
    </location>
    <ligand>
        <name>Zn(2+)</name>
        <dbReference type="ChEBI" id="CHEBI:29105"/>
        <note>ligand shared between dimeric partners</note>
    </ligand>
</feature>
<dbReference type="Gene3D" id="4.10.80.70">
    <property type="match status" value="1"/>
</dbReference>
<evidence type="ECO:0000256" key="12">
    <source>
        <dbReference type="SAM" id="MobiDB-lite"/>
    </source>
</evidence>
<dbReference type="PANTHER" id="PTHR42945">
    <property type="entry name" value="HISTIDINE BIOSYNTHESIS BIFUNCTIONAL PROTEIN"/>
    <property type="match status" value="1"/>
</dbReference>
<evidence type="ECO:0000256" key="1">
    <source>
        <dbReference type="ARBA" id="ARBA00000024"/>
    </source>
</evidence>
<dbReference type="GO" id="GO:0000287">
    <property type="term" value="F:magnesium ion binding"/>
    <property type="evidence" value="ECO:0007669"/>
    <property type="project" value="UniProtKB-UniRule"/>
</dbReference>
<dbReference type="STRING" id="1150469.RSPPHO_00133"/>
<reference evidence="14 15" key="1">
    <citation type="submission" date="2012-02" db="EMBL/GenBank/DDBJ databases">
        <title>Shotgun genome sequence of Phaeospirillum photometricum DSM 122.</title>
        <authorList>
            <person name="Duquesne K."/>
            <person name="Sturgis J."/>
        </authorList>
    </citation>
    <scope>NUCLEOTIDE SEQUENCE [LARGE SCALE GENOMIC DNA]</scope>
    <source>
        <strain evidence="15">DSM122</strain>
    </source>
</reference>
<dbReference type="HAMAP" id="MF_01021">
    <property type="entry name" value="HisI"/>
    <property type="match status" value="1"/>
</dbReference>
<evidence type="ECO:0000256" key="7">
    <source>
        <dbReference type="ARBA" id="ARBA00022490"/>
    </source>
</evidence>
<evidence type="ECO:0000256" key="3">
    <source>
        <dbReference type="ARBA" id="ARBA00005169"/>
    </source>
</evidence>
<gene>
    <name evidence="11 14" type="primary">hisI</name>
    <name evidence="14" type="ORF">RSPPHO_00133</name>
</gene>
<dbReference type="HOGENOM" id="CLU_048577_5_0_5"/>
<comment type="cofactor">
    <cofactor evidence="11">
        <name>Mg(2+)</name>
        <dbReference type="ChEBI" id="CHEBI:18420"/>
    </cofactor>
    <text evidence="11">Binds 1 Mg(2+) ion per subunit.</text>
</comment>
<organism evidence="14 15">
    <name type="scientific">Pararhodospirillum photometricum DSM 122</name>
    <dbReference type="NCBI Taxonomy" id="1150469"/>
    <lineage>
        <taxon>Bacteria</taxon>
        <taxon>Pseudomonadati</taxon>
        <taxon>Pseudomonadota</taxon>
        <taxon>Alphaproteobacteria</taxon>
        <taxon>Rhodospirillales</taxon>
        <taxon>Rhodospirillaceae</taxon>
        <taxon>Pararhodospirillum</taxon>
    </lineage>
</organism>
<dbReference type="Proteomes" id="UP000033220">
    <property type="component" value="Chromosome DSM 122"/>
</dbReference>
<evidence type="ECO:0000256" key="2">
    <source>
        <dbReference type="ARBA" id="ARBA00001460"/>
    </source>
</evidence>
<evidence type="ECO:0000256" key="5">
    <source>
        <dbReference type="ARBA" id="ARBA00007731"/>
    </source>
</evidence>
<evidence type="ECO:0000256" key="9">
    <source>
        <dbReference type="ARBA" id="ARBA00022801"/>
    </source>
</evidence>
<comment type="similarity">
    <text evidence="5">In the C-terminal section; belongs to the PRA-PH family.</text>
</comment>
<keyword evidence="9 11" id="KW-0378">Hydrolase</keyword>
<comment type="pathway">
    <text evidence="3 11">Amino-acid biosynthesis; L-histidine biosynthesis; L-histidine from 5-phospho-alpha-D-ribose 1-diphosphate: step 3/9.</text>
</comment>
<keyword evidence="7 11" id="KW-0963">Cytoplasm</keyword>
<dbReference type="Pfam" id="PF01502">
    <property type="entry name" value="PRA-CH"/>
    <property type="match status" value="1"/>
</dbReference>
<dbReference type="SUPFAM" id="SSF141734">
    <property type="entry name" value="HisI-like"/>
    <property type="match status" value="1"/>
</dbReference>
<comment type="pathway">
    <text evidence="4">Amino-acid biosynthesis; L-histidine biosynthesis; L-histidine from 5-phospho-alpha-D-ribose 1-diphosphate: step 2/9.</text>
</comment>
<evidence type="ECO:0000256" key="8">
    <source>
        <dbReference type="ARBA" id="ARBA00022605"/>
    </source>
</evidence>
<dbReference type="GO" id="GO:0005737">
    <property type="term" value="C:cytoplasm"/>
    <property type="evidence" value="ECO:0007669"/>
    <property type="project" value="UniProtKB-SubCell"/>
</dbReference>
<dbReference type="NCBIfam" id="NF000768">
    <property type="entry name" value="PRK00051.1"/>
    <property type="match status" value="1"/>
</dbReference>
<dbReference type="AlphaFoldDB" id="H6SIJ3"/>
<evidence type="ECO:0000256" key="6">
    <source>
        <dbReference type="ARBA" id="ARBA00008299"/>
    </source>
</evidence>
<accession>H6SIJ3</accession>
<dbReference type="GO" id="GO:0004635">
    <property type="term" value="F:phosphoribosyl-AMP cyclohydrolase activity"/>
    <property type="evidence" value="ECO:0007669"/>
    <property type="project" value="UniProtKB-UniRule"/>
</dbReference>
<dbReference type="UniPathway" id="UPA00031">
    <property type="reaction ID" value="UER00008"/>
</dbReference>
<evidence type="ECO:0000313" key="15">
    <source>
        <dbReference type="Proteomes" id="UP000033220"/>
    </source>
</evidence>
<dbReference type="FunFam" id="3.10.20.810:FF:000001">
    <property type="entry name" value="Histidine biosynthesis bifunctional protein HisIE"/>
    <property type="match status" value="1"/>
</dbReference>
<proteinExistence type="inferred from homology"/>
<dbReference type="EC" id="3.5.4.19" evidence="11"/>
<feature type="region of interest" description="Disordered" evidence="12">
    <location>
        <begin position="12"/>
        <end position="41"/>
    </location>
</feature>
<dbReference type="KEGG" id="rpm:RSPPHO_00133"/>
<evidence type="ECO:0000256" key="10">
    <source>
        <dbReference type="ARBA" id="ARBA00023102"/>
    </source>
</evidence>
<keyword evidence="11" id="KW-0862">Zinc</keyword>
<feature type="compositionally biased region" description="Basic residues" evidence="12">
    <location>
        <begin position="16"/>
        <end position="28"/>
    </location>
</feature>
<name>H6SIJ3_PARPM</name>
<dbReference type="InterPro" id="IPR026660">
    <property type="entry name" value="PRA-CH"/>
</dbReference>
<feature type="domain" description="Phosphoribosyl-AMP cyclohydrolase" evidence="13">
    <location>
        <begin position="74"/>
        <end position="147"/>
    </location>
</feature>
<keyword evidence="11" id="KW-0479">Metal-binding</keyword>
<feature type="binding site" evidence="11">
    <location>
        <position position="122"/>
    </location>
    <ligand>
        <name>Zn(2+)</name>
        <dbReference type="ChEBI" id="CHEBI:29105"/>
        <note>ligand shared between dimeric partners</note>
    </ligand>
</feature>
<comment type="catalytic activity">
    <reaction evidence="1 11">
        <text>1-(5-phospho-beta-D-ribosyl)-5'-AMP + H2O = 1-(5-phospho-beta-D-ribosyl)-5-[(5-phospho-beta-D-ribosylamino)methylideneamino]imidazole-4-carboxamide</text>
        <dbReference type="Rhea" id="RHEA:20049"/>
        <dbReference type="ChEBI" id="CHEBI:15377"/>
        <dbReference type="ChEBI" id="CHEBI:58435"/>
        <dbReference type="ChEBI" id="CHEBI:59457"/>
        <dbReference type="EC" id="3.5.4.19"/>
    </reaction>
</comment>
<keyword evidence="10 11" id="KW-0368">Histidine biosynthesis</keyword>
<feature type="binding site" evidence="11">
    <location>
        <position position="121"/>
    </location>
    <ligand>
        <name>Mg(2+)</name>
        <dbReference type="ChEBI" id="CHEBI:18420"/>
    </ligand>
</feature>